<organism evidence="4 5">
    <name type="scientific">Lutispora thermophila DSM 19022</name>
    <dbReference type="NCBI Taxonomy" id="1122184"/>
    <lineage>
        <taxon>Bacteria</taxon>
        <taxon>Bacillati</taxon>
        <taxon>Bacillota</taxon>
        <taxon>Clostridia</taxon>
        <taxon>Lutisporales</taxon>
        <taxon>Lutisporaceae</taxon>
        <taxon>Lutispora</taxon>
    </lineage>
</organism>
<dbReference type="GO" id="GO:0051287">
    <property type="term" value="F:NAD binding"/>
    <property type="evidence" value="ECO:0007669"/>
    <property type="project" value="InterPro"/>
</dbReference>
<keyword evidence="1" id="KW-0560">Oxidoreductase</keyword>
<protein>
    <submittedName>
        <fullName evidence="4">Opine dehydrogenase</fullName>
    </submittedName>
</protein>
<dbReference type="Proteomes" id="UP000184442">
    <property type="component" value="Unassembled WGS sequence"/>
</dbReference>
<dbReference type="InterPro" id="IPR008927">
    <property type="entry name" value="6-PGluconate_DH-like_C_sf"/>
</dbReference>
<reference evidence="4 5" key="1">
    <citation type="submission" date="2016-11" db="EMBL/GenBank/DDBJ databases">
        <authorList>
            <person name="Jaros S."/>
            <person name="Januszkiewicz K."/>
            <person name="Wedrychowicz H."/>
        </authorList>
    </citation>
    <scope>NUCLEOTIDE SEQUENCE [LARGE SCALE GENOMIC DNA]</scope>
    <source>
        <strain evidence="4 5">DSM 19022</strain>
    </source>
</reference>
<feature type="domain" description="Glycerol-3-phosphate dehydrogenase NAD-dependent N-terminal" evidence="2">
    <location>
        <begin position="9"/>
        <end position="106"/>
    </location>
</feature>
<dbReference type="Gene3D" id="3.40.50.720">
    <property type="entry name" value="NAD(P)-binding Rossmann-like Domain"/>
    <property type="match status" value="1"/>
</dbReference>
<dbReference type="GO" id="GO:0016616">
    <property type="term" value="F:oxidoreductase activity, acting on the CH-OH group of donors, NAD or NADP as acceptor"/>
    <property type="evidence" value="ECO:0007669"/>
    <property type="project" value="InterPro"/>
</dbReference>
<dbReference type="Pfam" id="PF01210">
    <property type="entry name" value="NAD_Gly3P_dh_N"/>
    <property type="match status" value="1"/>
</dbReference>
<evidence type="ECO:0000259" key="3">
    <source>
        <dbReference type="Pfam" id="PF02317"/>
    </source>
</evidence>
<dbReference type="RefSeq" id="WP_073023398.1">
    <property type="nucleotide sequence ID" value="NZ_FQZS01000003.1"/>
</dbReference>
<dbReference type="AlphaFoldDB" id="A0A1M6AT63"/>
<dbReference type="SUPFAM" id="SSF48179">
    <property type="entry name" value="6-phosphogluconate dehydrogenase C-terminal domain-like"/>
    <property type="match status" value="1"/>
</dbReference>
<dbReference type="Pfam" id="PF02317">
    <property type="entry name" value="Octopine_DH"/>
    <property type="match status" value="1"/>
</dbReference>
<gene>
    <name evidence="4" type="ORF">SAMN02745176_00099</name>
</gene>
<dbReference type="Gene3D" id="1.10.1040.10">
    <property type="entry name" value="N-(1-d-carboxylethyl)-l-norvaline Dehydrogenase, domain 2"/>
    <property type="match status" value="1"/>
</dbReference>
<accession>A0A1M6AT63</accession>
<dbReference type="InterPro" id="IPR013328">
    <property type="entry name" value="6PGD_dom2"/>
</dbReference>
<dbReference type="PANTHER" id="PTHR38015">
    <property type="entry name" value="BLR6086 PROTEIN"/>
    <property type="match status" value="1"/>
</dbReference>
<evidence type="ECO:0000313" key="4">
    <source>
        <dbReference type="EMBL" id="SHI39650.1"/>
    </source>
</evidence>
<dbReference type="EMBL" id="FQZS01000003">
    <property type="protein sequence ID" value="SHI39650.1"/>
    <property type="molecule type" value="Genomic_DNA"/>
</dbReference>
<keyword evidence="5" id="KW-1185">Reference proteome</keyword>
<evidence type="ECO:0000256" key="1">
    <source>
        <dbReference type="ARBA" id="ARBA00023002"/>
    </source>
</evidence>
<dbReference type="InterPro" id="IPR051729">
    <property type="entry name" value="Opine/Lysopine_DH"/>
</dbReference>
<dbReference type="PANTHER" id="PTHR38015:SF1">
    <property type="entry name" value="OPINE DEHYDROGENASE DOMAIN-CONTAINING PROTEIN"/>
    <property type="match status" value="1"/>
</dbReference>
<dbReference type="GO" id="GO:0046168">
    <property type="term" value="P:glycerol-3-phosphate catabolic process"/>
    <property type="evidence" value="ECO:0007669"/>
    <property type="project" value="InterPro"/>
</dbReference>
<feature type="domain" description="Opine dehydrogenase" evidence="3">
    <location>
        <begin position="189"/>
        <end position="331"/>
    </location>
</feature>
<evidence type="ECO:0000313" key="5">
    <source>
        <dbReference type="Proteomes" id="UP000184442"/>
    </source>
</evidence>
<dbReference type="STRING" id="1122184.SAMN02745176_00099"/>
<evidence type="ECO:0000259" key="2">
    <source>
        <dbReference type="Pfam" id="PF01210"/>
    </source>
</evidence>
<dbReference type="InterPro" id="IPR003421">
    <property type="entry name" value="Opine_DH"/>
</dbReference>
<dbReference type="InterPro" id="IPR036291">
    <property type="entry name" value="NAD(P)-bd_dom_sf"/>
</dbReference>
<dbReference type="OrthoDB" id="1073746at2"/>
<sequence>MQKRVMNFAVIGGGHGGQALAAYLAYLGHNVNLYNRTIEKVEKISEQGFIDMEGSISGRGYINLVTDDIEKAIKGAHIIMVTVPANAHRHIASFIAPYISDDQYIVLNPGRTGGALEFFNIIKCNYPEKNPCIVEAQTLLFACRIVEEGKVAIHSKKNCVKIAALPAVRTREFIDIIYHVIPEFVQTYSVLDTSFNNVGAILHPIPTVLNCGRIEGTNGGFLHYIEGITPSVAKIMMEADCERMKVAEALGAKPVSLMEWLGYTYNAYGKTVCQAIQKVKGYMGIKAPDTLNTRYIFEDVPHSLVPIADMGRYLGIETTTINSIIHMASIIHGKDYHKIGRKVEDMGLEGLDAEEIMDYVVNGQITKEVVA</sequence>
<dbReference type="SUPFAM" id="SSF51735">
    <property type="entry name" value="NAD(P)-binding Rossmann-fold domains"/>
    <property type="match status" value="1"/>
</dbReference>
<name>A0A1M6AT63_9FIRM</name>
<dbReference type="InterPro" id="IPR011128">
    <property type="entry name" value="G3P_DH_NAD-dep_N"/>
</dbReference>
<proteinExistence type="predicted"/>